<dbReference type="Pfam" id="PF20735">
    <property type="entry name" value="Lambda_ea8_5"/>
    <property type="match status" value="1"/>
</dbReference>
<sequence length="92" mass="10214">MGGIKRLMEEEDAKYSEAVYIAIEAGTLAECEVHEGTYFSDSGDISEAEELAREKFEKGEVSNFDDVEELVKKVVAVCEELGAEECFSCDFD</sequence>
<evidence type="ECO:0007829" key="3">
    <source>
        <dbReference type="PDB" id="2M7B"/>
    </source>
</evidence>
<dbReference type="OrthoDB" id="10000614at2"/>
<dbReference type="PDB" id="2M7B">
    <property type="method" value="NMR"/>
    <property type="chains" value="A=1-92"/>
</dbReference>
<keyword evidence="2" id="KW-1185">Reference proteome</keyword>
<dbReference type="InterPro" id="IPR048532">
    <property type="entry name" value="ea8_5-like_sf"/>
</dbReference>
<dbReference type="KEGG" id="ppu:PP_3909"/>
<dbReference type="STRING" id="160488.PP_3909"/>
<dbReference type="EMBL" id="AE015451">
    <property type="protein sequence ID" value="AAN69503.1"/>
    <property type="molecule type" value="Genomic_DNA"/>
</dbReference>
<dbReference type="HOGENOM" id="CLU_185975_0_0_6"/>
<reference evidence="1 2" key="1">
    <citation type="journal article" date="2002" name="Environ. Microbiol.">
        <title>Complete genome sequence and comparative analysis of the metabolically versatile Pseudomonas putida KT2440.</title>
        <authorList>
            <person name="Nelson K.E."/>
            <person name="Weinel C."/>
            <person name="Paulsen I.T."/>
            <person name="Dodson R.J."/>
            <person name="Hilbert H."/>
            <person name="Martins dos Santos V.A."/>
            <person name="Fouts D.E."/>
            <person name="Gill S.R."/>
            <person name="Pop M."/>
            <person name="Holmes M."/>
            <person name="Brinkac L."/>
            <person name="Beanan M."/>
            <person name="DeBoy R.T."/>
            <person name="Daugherty S."/>
            <person name="Kolonay J."/>
            <person name="Madupu R."/>
            <person name="Nelson W."/>
            <person name="White O."/>
            <person name="Peterson J."/>
            <person name="Khouri H."/>
            <person name="Hance I."/>
            <person name="Chris Lee P."/>
            <person name="Holtzapple E."/>
            <person name="Scanlan D."/>
            <person name="Tran K."/>
            <person name="Moazzez A."/>
            <person name="Utterback T."/>
            <person name="Rizzo M."/>
            <person name="Lee K."/>
            <person name="Kosack D."/>
            <person name="Moestl D."/>
            <person name="Wedler H."/>
            <person name="Lauber J."/>
            <person name="Stjepandic D."/>
            <person name="Hoheisel J."/>
            <person name="Straetz M."/>
            <person name="Heim S."/>
            <person name="Kiewitz C."/>
            <person name="Eisen J.A."/>
            <person name="Timmis K.N."/>
            <person name="Dusterhoft A."/>
            <person name="Tummler B."/>
            <person name="Fraser C.M."/>
        </authorList>
    </citation>
    <scope>NUCLEOTIDE SEQUENCE [LARGE SCALE GENOMIC DNA]</scope>
    <source>
        <strain evidence="2">ATCC 47054 / DSM 6125 / CFBP 8728 / NCIMB 11950 / KT2440</strain>
    </source>
</reference>
<evidence type="ECO:0000313" key="1">
    <source>
        <dbReference type="EMBL" id="AAN69503.1"/>
    </source>
</evidence>
<dbReference type="PaxDb" id="160488-PP_3909"/>
<dbReference type="Gene3D" id="1.10.10.1920">
    <property type="match status" value="1"/>
</dbReference>
<evidence type="ECO:0000313" key="2">
    <source>
        <dbReference type="Proteomes" id="UP000000556"/>
    </source>
</evidence>
<reference evidence="1 2" key="3">
    <citation type="journal article" date="2016" name="Environ. Microbiol.">
        <title>The revisited genome of Pseudomonas putida KT2440 enlightens its value as a robust metabolic chassis.</title>
        <authorList>
            <person name="Belda E."/>
            <person name="van Heck R.G."/>
            <person name="Lopez-Sanchez M.J."/>
            <person name="Cruveiller S."/>
            <person name="Barbe V."/>
            <person name="Fraser C."/>
            <person name="Klenk H.P."/>
            <person name="Petersen J."/>
            <person name="Morgat A."/>
            <person name="Nikel P.I."/>
            <person name="Vallenet D."/>
            <person name="Rouy Z."/>
            <person name="Sekowska A."/>
            <person name="Martins Dos Santos V.A."/>
            <person name="de Lorenzo V."/>
            <person name="Danchin A."/>
            <person name="Medigue C."/>
        </authorList>
    </citation>
    <scope>NUCLEOTIDE SEQUENCE [LARGE SCALE GENOMIC DNA]</scope>
    <source>
        <strain evidence="2">ATCC 47054 / DSM 6125 / CFBP 8728 / NCIMB 11950 / KT2440</strain>
    </source>
</reference>
<dbReference type="AlphaFoldDB" id="Q88G17"/>
<dbReference type="InterPro" id="IPR048531">
    <property type="entry name" value="ea8_5-like"/>
</dbReference>
<accession>Q88G17</accession>
<organism evidence="1 2">
    <name type="scientific">Pseudomonas putida (strain ATCC 47054 / DSM 6125 / CFBP 8728 / NCIMB 11950 / KT2440)</name>
    <dbReference type="NCBI Taxonomy" id="160488"/>
    <lineage>
        <taxon>Bacteria</taxon>
        <taxon>Pseudomonadati</taxon>
        <taxon>Pseudomonadota</taxon>
        <taxon>Gammaproteobacteria</taxon>
        <taxon>Pseudomonadales</taxon>
        <taxon>Pseudomonadaceae</taxon>
        <taxon>Pseudomonas</taxon>
    </lineage>
</organism>
<protein>
    <submittedName>
        <fullName evidence="1">Uncharacterized protein</fullName>
    </submittedName>
</protein>
<dbReference type="RefSeq" id="WP_010954735.1">
    <property type="nucleotide sequence ID" value="NC_002947.4"/>
</dbReference>
<dbReference type="BioCyc" id="PPUT160488:G1G01-4173-MONOMER"/>
<keyword evidence="3" id="KW-0002">3D-structure</keyword>
<dbReference type="PATRIC" id="fig|160488.4.peg.4164"/>
<dbReference type="Proteomes" id="UP000000556">
    <property type="component" value="Chromosome"/>
</dbReference>
<dbReference type="EvolutionaryTrace" id="Q88G17"/>
<gene>
    <name evidence="1" type="ordered locus">PP_3909</name>
</gene>
<dbReference type="SMR" id="Q88G17"/>
<proteinExistence type="evidence at protein level"/>
<dbReference type="PDBsum" id="2M7B"/>
<name>Q88G17_PSEPK</name>
<reference evidence="3" key="2">
    <citation type="journal article" date="2013" name="Biochemistry">
        <title>The solution structures of two prophage homologues of the bacteriophage lambda Ea8.5 protein reveal a newly discovered hybrid homeodomain/zinc-finger fold.</title>
        <authorList>
            <person name="Kwan J.J."/>
            <person name="Smirnova E."/>
            <person name="Khazai S."/>
            <person name="Evanics F."/>
            <person name="Maxwell K.L."/>
            <person name="Donaldson L.W."/>
        </authorList>
    </citation>
    <scope>STRUCTURE BY NMR</scope>
</reference>